<keyword evidence="3" id="KW-1185">Reference proteome</keyword>
<protein>
    <submittedName>
        <fullName evidence="2">MTH538 TIR-like domain (DUF1863)</fullName>
    </submittedName>
</protein>
<organism evidence="2 3">
    <name type="scientific">Fodinibius salinus</name>
    <dbReference type="NCBI Taxonomy" id="860790"/>
    <lineage>
        <taxon>Bacteria</taxon>
        <taxon>Pseudomonadati</taxon>
        <taxon>Balneolota</taxon>
        <taxon>Balneolia</taxon>
        <taxon>Balneolales</taxon>
        <taxon>Balneolaceae</taxon>
        <taxon>Fodinibius</taxon>
    </lineage>
</organism>
<dbReference type="InterPro" id="IPR015032">
    <property type="entry name" value="ThsB__TIR-like_domain"/>
</dbReference>
<accession>A0A5D3YM95</accession>
<dbReference type="Pfam" id="PF08937">
    <property type="entry name" value="ThsB_TIR"/>
    <property type="match status" value="1"/>
</dbReference>
<sequence length="159" mass="18380">MDKTKNVFISHHSKDEENISKLKKLLRKQGYQIKNSSIDSSKPNQATNKKYIRRLLRMRIQWAGTFICLVGPETHNRDWVNWEIDQAHKKDKQIVGVYLHGGTENDVPEGINLYGDSLVPWRSEKIVDAIEDNLTGEENWCDPEGNPREPVNTITHLNC</sequence>
<dbReference type="EMBL" id="VNHY01000001">
    <property type="protein sequence ID" value="TYP94882.1"/>
    <property type="molecule type" value="Genomic_DNA"/>
</dbReference>
<dbReference type="Proteomes" id="UP000324595">
    <property type="component" value="Unassembled WGS sequence"/>
</dbReference>
<evidence type="ECO:0000313" key="2">
    <source>
        <dbReference type="EMBL" id="TYP94882.1"/>
    </source>
</evidence>
<proteinExistence type="predicted"/>
<dbReference type="InterPro" id="IPR036490">
    <property type="entry name" value="ThsB_TIR-like_sf"/>
</dbReference>
<dbReference type="Gene3D" id="3.40.50.9200">
    <property type="entry name" value="Hypothetical protein MTH538"/>
    <property type="match status" value="1"/>
</dbReference>
<name>A0A5D3YM95_9BACT</name>
<evidence type="ECO:0000313" key="3">
    <source>
        <dbReference type="Proteomes" id="UP000324595"/>
    </source>
</evidence>
<comment type="caution">
    <text evidence="2">The sequence shown here is derived from an EMBL/GenBank/DDBJ whole genome shotgun (WGS) entry which is preliminary data.</text>
</comment>
<dbReference type="RefSeq" id="WP_148897572.1">
    <property type="nucleotide sequence ID" value="NZ_VNHY01000001.1"/>
</dbReference>
<gene>
    <name evidence="2" type="ORF">LX73_0173</name>
</gene>
<feature type="domain" description="Thoeris protein ThsB TIR-like" evidence="1">
    <location>
        <begin position="8"/>
        <end position="101"/>
    </location>
</feature>
<dbReference type="SUPFAM" id="SSF52206">
    <property type="entry name" value="Hypothetical protein MTH538"/>
    <property type="match status" value="1"/>
</dbReference>
<dbReference type="OrthoDB" id="9811746at2"/>
<reference evidence="2 3" key="1">
    <citation type="submission" date="2019-07" db="EMBL/GenBank/DDBJ databases">
        <title>Genomic Encyclopedia of Archaeal and Bacterial Type Strains, Phase II (KMG-II): from individual species to whole genera.</title>
        <authorList>
            <person name="Goeker M."/>
        </authorList>
    </citation>
    <scope>NUCLEOTIDE SEQUENCE [LARGE SCALE GENOMIC DNA]</scope>
    <source>
        <strain evidence="2 3">DSM 21935</strain>
    </source>
</reference>
<dbReference type="AlphaFoldDB" id="A0A5D3YM95"/>
<evidence type="ECO:0000259" key="1">
    <source>
        <dbReference type="Pfam" id="PF08937"/>
    </source>
</evidence>